<dbReference type="AlphaFoldDB" id="A0A482ISA0"/>
<proteinExistence type="predicted"/>
<dbReference type="SUPFAM" id="SSF54928">
    <property type="entry name" value="RNA-binding domain, RBD"/>
    <property type="match status" value="1"/>
</dbReference>
<gene>
    <name evidence="1" type="ORF">DDF84_007810</name>
</gene>
<accession>A0A482ISA0</accession>
<dbReference type="OrthoDB" id="8853072at2"/>
<dbReference type="RefSeq" id="WP_017513301.1">
    <property type="nucleotide sequence ID" value="NZ_CP037900.1"/>
</dbReference>
<sequence>MALLMISNLNPDTTEEQVKEFLGRYGFPAYDEFELQEGDGTRPAVTLTFHAVDEAALQHFVPRIHDVFWNGHRINALVLRERFN</sequence>
<name>A0A482ISA0_9BURK</name>
<dbReference type="InterPro" id="IPR035979">
    <property type="entry name" value="RBD_domain_sf"/>
</dbReference>
<dbReference type="GO" id="GO:0003676">
    <property type="term" value="F:nucleic acid binding"/>
    <property type="evidence" value="ECO:0007669"/>
    <property type="project" value="InterPro"/>
</dbReference>
<reference evidence="1 2" key="1">
    <citation type="submission" date="2019-03" db="EMBL/GenBank/DDBJ databases">
        <title>Comparative insights into the high quality Complete genome sequence of highly metal resistant Cupriavidus metallidurans strain BS1 isolated from a gold-copper mine.</title>
        <authorList>
            <person name="Mazhar H.S."/>
            <person name="Rensing C."/>
        </authorList>
    </citation>
    <scope>NUCLEOTIDE SEQUENCE [LARGE SCALE GENOMIC DNA]</scope>
    <source>
        <strain evidence="1 2">BS1</strain>
    </source>
</reference>
<evidence type="ECO:0000313" key="1">
    <source>
        <dbReference type="EMBL" id="QBP09670.1"/>
    </source>
</evidence>
<organism evidence="1 2">
    <name type="scientific">Cupriavidus metallidurans</name>
    <dbReference type="NCBI Taxonomy" id="119219"/>
    <lineage>
        <taxon>Bacteria</taxon>
        <taxon>Pseudomonadati</taxon>
        <taxon>Pseudomonadota</taxon>
        <taxon>Betaproteobacteria</taxon>
        <taxon>Burkholderiales</taxon>
        <taxon>Burkholderiaceae</taxon>
        <taxon>Cupriavidus</taxon>
    </lineage>
</organism>
<dbReference type="Proteomes" id="UP000253772">
    <property type="component" value="Chromosome c1"/>
</dbReference>
<dbReference type="EMBL" id="CP037900">
    <property type="protein sequence ID" value="QBP09670.1"/>
    <property type="molecule type" value="Genomic_DNA"/>
</dbReference>
<protein>
    <submittedName>
        <fullName evidence="1">RNA-binding protein</fullName>
    </submittedName>
</protein>
<evidence type="ECO:0000313" key="2">
    <source>
        <dbReference type="Proteomes" id="UP000253772"/>
    </source>
</evidence>